<evidence type="ECO:0008006" key="4">
    <source>
        <dbReference type="Google" id="ProtNLM"/>
    </source>
</evidence>
<keyword evidence="1" id="KW-1133">Transmembrane helix</keyword>
<accession>A0ABN8HUV9</accession>
<protein>
    <recommendedName>
        <fullName evidence="4">NADH dehydrogenase subunit 6</fullName>
    </recommendedName>
</protein>
<keyword evidence="1" id="KW-0472">Membrane</keyword>
<keyword evidence="3" id="KW-1185">Reference proteome</keyword>
<feature type="transmembrane region" description="Helical" evidence="1">
    <location>
        <begin position="87"/>
        <end position="108"/>
    </location>
</feature>
<feature type="non-terminal residue" evidence="2">
    <location>
        <position position="148"/>
    </location>
</feature>
<dbReference type="EMBL" id="OW152825">
    <property type="protein sequence ID" value="CAH2041687.1"/>
    <property type="molecule type" value="Genomic_DNA"/>
</dbReference>
<name>A0ABN8HUV9_9NEOP</name>
<sequence>MMRQQQPLDWDTFRNSSFLLTNMSSIMQKEEALLAFVLQKYAKFMFSSSGKTAIGCSLSPVIAVITLVFMILSLIGLLKKSRQLLNIYRCFCVCGLISSFYFFINFGMQCNSRLVDTTKWFARISFCAVFLLGLHCYLEQYESQAIFQ</sequence>
<evidence type="ECO:0000313" key="3">
    <source>
        <dbReference type="Proteomes" id="UP000837857"/>
    </source>
</evidence>
<evidence type="ECO:0000256" key="1">
    <source>
        <dbReference type="SAM" id="Phobius"/>
    </source>
</evidence>
<gene>
    <name evidence="2" type="ORF">IPOD504_LOCUS3343</name>
</gene>
<evidence type="ECO:0000313" key="2">
    <source>
        <dbReference type="EMBL" id="CAH2041687.1"/>
    </source>
</evidence>
<organism evidence="2 3">
    <name type="scientific">Iphiclides podalirius</name>
    <name type="common">scarce swallowtail</name>
    <dbReference type="NCBI Taxonomy" id="110791"/>
    <lineage>
        <taxon>Eukaryota</taxon>
        <taxon>Metazoa</taxon>
        <taxon>Ecdysozoa</taxon>
        <taxon>Arthropoda</taxon>
        <taxon>Hexapoda</taxon>
        <taxon>Insecta</taxon>
        <taxon>Pterygota</taxon>
        <taxon>Neoptera</taxon>
        <taxon>Endopterygota</taxon>
        <taxon>Lepidoptera</taxon>
        <taxon>Glossata</taxon>
        <taxon>Ditrysia</taxon>
        <taxon>Papilionoidea</taxon>
        <taxon>Papilionidae</taxon>
        <taxon>Papilioninae</taxon>
        <taxon>Iphiclides</taxon>
    </lineage>
</organism>
<reference evidence="2" key="1">
    <citation type="submission" date="2022-03" db="EMBL/GenBank/DDBJ databases">
        <authorList>
            <person name="Martin H S."/>
        </authorList>
    </citation>
    <scope>NUCLEOTIDE SEQUENCE</scope>
</reference>
<dbReference type="Proteomes" id="UP000837857">
    <property type="component" value="Chromosome 13"/>
</dbReference>
<feature type="transmembrane region" description="Helical" evidence="1">
    <location>
        <begin position="52"/>
        <end position="75"/>
    </location>
</feature>
<feature type="transmembrane region" description="Helical" evidence="1">
    <location>
        <begin position="120"/>
        <end position="138"/>
    </location>
</feature>
<proteinExistence type="predicted"/>
<keyword evidence="1" id="KW-0812">Transmembrane</keyword>